<dbReference type="PANTHER" id="PTHR30246:SF1">
    <property type="entry name" value="2-DEHYDRO-3-DEOXY-6-PHOSPHOGALACTONATE ALDOLASE-RELATED"/>
    <property type="match status" value="1"/>
</dbReference>
<dbReference type="PANTHER" id="PTHR30246">
    <property type="entry name" value="2-KETO-3-DEOXY-6-PHOSPHOGLUCONATE ALDOLASE"/>
    <property type="match status" value="1"/>
</dbReference>
<gene>
    <name evidence="8" type="primary">eda</name>
    <name evidence="9" type="ORF">CKJAJONC_01212</name>
    <name evidence="8" type="ORF">ERS852381_00821</name>
</gene>
<dbReference type="InterPro" id="IPR000887">
    <property type="entry name" value="Aldlse_KDPG_KHG"/>
</dbReference>
<dbReference type="GO" id="GO:0008675">
    <property type="term" value="F:2-dehydro-3-deoxy-phosphogluconate aldolase activity"/>
    <property type="evidence" value="ECO:0007669"/>
    <property type="project" value="UniProtKB-EC"/>
</dbReference>
<proteinExistence type="inferred from homology"/>
<dbReference type="NCBIfam" id="NF004325">
    <property type="entry name" value="PRK05718.1"/>
    <property type="match status" value="1"/>
</dbReference>
<keyword evidence="7" id="KW-0119">Carbohydrate metabolism</keyword>
<dbReference type="Proteomes" id="UP000095468">
    <property type="component" value="Unassembled WGS sequence"/>
</dbReference>
<comment type="similarity">
    <text evidence="3">Belongs to the KHG/KDPG aldolase family.</text>
</comment>
<dbReference type="EMBL" id="CYYP01000005">
    <property type="protein sequence ID" value="CUN90595.1"/>
    <property type="molecule type" value="Genomic_DNA"/>
</dbReference>
<evidence type="ECO:0000256" key="6">
    <source>
        <dbReference type="ARBA" id="ARBA00023239"/>
    </source>
</evidence>
<evidence type="ECO:0000256" key="1">
    <source>
        <dbReference type="ARBA" id="ARBA00000654"/>
    </source>
</evidence>
<keyword evidence="6" id="KW-0456">Lyase</keyword>
<dbReference type="CDD" id="cd00452">
    <property type="entry name" value="KDPG_aldolase"/>
    <property type="match status" value="1"/>
</dbReference>
<evidence type="ECO:0000256" key="4">
    <source>
        <dbReference type="ARBA" id="ARBA00011233"/>
    </source>
</evidence>
<reference evidence="8 10" key="1">
    <citation type="submission" date="2015-09" db="EMBL/GenBank/DDBJ databases">
        <authorList>
            <consortium name="Pathogen Informatics"/>
        </authorList>
    </citation>
    <scope>NUCLEOTIDE SEQUENCE [LARGE SCALE GENOMIC DNA]</scope>
    <source>
        <strain evidence="8 10">2789STDY5608823</strain>
    </source>
</reference>
<comment type="subunit">
    <text evidence="4">Homotrimer.</text>
</comment>
<evidence type="ECO:0000313" key="11">
    <source>
        <dbReference type="Proteomes" id="UP000368032"/>
    </source>
</evidence>
<dbReference type="EMBL" id="CABWIF010000002">
    <property type="protein sequence ID" value="VWL87895.1"/>
    <property type="molecule type" value="Genomic_DNA"/>
</dbReference>
<organism evidence="8 10">
    <name type="scientific">Collinsella aerofaciens</name>
    <dbReference type="NCBI Taxonomy" id="74426"/>
    <lineage>
        <taxon>Bacteria</taxon>
        <taxon>Bacillati</taxon>
        <taxon>Actinomycetota</taxon>
        <taxon>Coriobacteriia</taxon>
        <taxon>Coriobacteriales</taxon>
        <taxon>Coriobacteriaceae</taxon>
        <taxon>Collinsella</taxon>
    </lineage>
</organism>
<sequence length="213" mass="22375">MFDQFYTTLESLGIVPVVVLDKVEDAAPLAHALMAAGMKSAEVTFRTACAAECIAAMAEAEPEMCVGAGTVLTVEQVEQARAAGAKFIVSPGYNEDVVKHCIDIDLPVLPGTVTPSEVTAAENLGLKVTKFFPASQYGGLNTIKALAAPFVGHRFMPTGGVSTANVEEYLSSSAIIACGGTWMVKPALFADGDFSKVEQIAREAMDVVKKVRG</sequence>
<evidence type="ECO:0000256" key="5">
    <source>
        <dbReference type="ARBA" id="ARBA00013063"/>
    </source>
</evidence>
<evidence type="ECO:0000256" key="7">
    <source>
        <dbReference type="ARBA" id="ARBA00023277"/>
    </source>
</evidence>
<accession>A0A174AT88</accession>
<evidence type="ECO:0000313" key="9">
    <source>
        <dbReference type="EMBL" id="VWL87895.1"/>
    </source>
</evidence>
<dbReference type="PROSITE" id="PS00159">
    <property type="entry name" value="ALDOLASE_KDPG_KHG_1"/>
    <property type="match status" value="1"/>
</dbReference>
<dbReference type="InterPro" id="IPR013785">
    <property type="entry name" value="Aldolase_TIM"/>
</dbReference>
<evidence type="ECO:0000256" key="3">
    <source>
        <dbReference type="ARBA" id="ARBA00006906"/>
    </source>
</evidence>
<dbReference type="Pfam" id="PF01081">
    <property type="entry name" value="Aldolase"/>
    <property type="match status" value="1"/>
</dbReference>
<protein>
    <recommendedName>
        <fullName evidence="5">2-dehydro-3-deoxy-phosphogluconate aldolase</fullName>
        <ecNumber evidence="5">4.1.2.14</ecNumber>
    </recommendedName>
</protein>
<dbReference type="NCBIfam" id="TIGR01182">
    <property type="entry name" value="eda"/>
    <property type="match status" value="1"/>
</dbReference>
<evidence type="ECO:0000313" key="10">
    <source>
        <dbReference type="Proteomes" id="UP000095468"/>
    </source>
</evidence>
<dbReference type="AlphaFoldDB" id="A0A174AT88"/>
<dbReference type="Proteomes" id="UP000368032">
    <property type="component" value="Unassembled WGS sequence"/>
</dbReference>
<reference evidence="9 11" key="2">
    <citation type="submission" date="2019-10" db="EMBL/GenBank/DDBJ databases">
        <authorList>
            <person name="Wolf R A."/>
        </authorList>
    </citation>
    <scope>NUCLEOTIDE SEQUENCE [LARGE SCALE GENOMIC DNA]</scope>
    <source>
        <strain evidence="9">Collinsella_aerofaciens_DSM_13712</strain>
    </source>
</reference>
<comment type="catalytic activity">
    <reaction evidence="1">
        <text>2-dehydro-3-deoxy-6-phospho-D-gluconate = D-glyceraldehyde 3-phosphate + pyruvate</text>
        <dbReference type="Rhea" id="RHEA:17089"/>
        <dbReference type="ChEBI" id="CHEBI:15361"/>
        <dbReference type="ChEBI" id="CHEBI:57569"/>
        <dbReference type="ChEBI" id="CHEBI:59776"/>
        <dbReference type="EC" id="4.1.2.14"/>
    </reaction>
</comment>
<evidence type="ECO:0000256" key="2">
    <source>
        <dbReference type="ARBA" id="ARBA00004736"/>
    </source>
</evidence>
<dbReference type="InterPro" id="IPR031337">
    <property type="entry name" value="KDPG/KHG_AS_1"/>
</dbReference>
<dbReference type="Gene3D" id="3.20.20.70">
    <property type="entry name" value="Aldolase class I"/>
    <property type="match status" value="1"/>
</dbReference>
<dbReference type="EC" id="4.1.2.14" evidence="5"/>
<evidence type="ECO:0000313" key="8">
    <source>
        <dbReference type="EMBL" id="CUN90595.1"/>
    </source>
</evidence>
<dbReference type="SUPFAM" id="SSF51569">
    <property type="entry name" value="Aldolase"/>
    <property type="match status" value="1"/>
</dbReference>
<comment type="pathway">
    <text evidence="2">Carbohydrate acid metabolism; 2-dehydro-3-deoxy-D-gluconate degradation; D-glyceraldehyde 3-phosphate and pyruvate from 2-dehydro-3-deoxy-D-gluconate: step 2/2.</text>
</comment>
<name>A0A174AT88_9ACTN</name>
<dbReference type="RefSeq" id="WP_055286010.1">
    <property type="nucleotide sequence ID" value="NZ_CABWIF010000002.1"/>
</dbReference>